<keyword evidence="3" id="KW-1185">Reference proteome</keyword>
<evidence type="ECO:0000313" key="2">
    <source>
        <dbReference type="EMBL" id="VDN94290.1"/>
    </source>
</evidence>
<feature type="compositionally biased region" description="Acidic residues" evidence="1">
    <location>
        <begin position="49"/>
        <end position="60"/>
    </location>
</feature>
<feature type="compositionally biased region" description="Polar residues" evidence="1">
    <location>
        <begin position="144"/>
        <end position="153"/>
    </location>
</feature>
<accession>A0A0N4TW74</accession>
<organism evidence="4">
    <name type="scientific">Brugia pahangi</name>
    <name type="common">Filarial nematode worm</name>
    <dbReference type="NCBI Taxonomy" id="6280"/>
    <lineage>
        <taxon>Eukaryota</taxon>
        <taxon>Metazoa</taxon>
        <taxon>Ecdysozoa</taxon>
        <taxon>Nematoda</taxon>
        <taxon>Chromadorea</taxon>
        <taxon>Rhabditida</taxon>
        <taxon>Spirurina</taxon>
        <taxon>Spiruromorpha</taxon>
        <taxon>Filarioidea</taxon>
        <taxon>Onchocercidae</taxon>
        <taxon>Brugia</taxon>
    </lineage>
</organism>
<protein>
    <submittedName>
        <fullName evidence="2 4">Uncharacterized protein</fullName>
    </submittedName>
</protein>
<feature type="compositionally biased region" description="Low complexity" evidence="1">
    <location>
        <begin position="75"/>
        <end position="116"/>
    </location>
</feature>
<evidence type="ECO:0000313" key="3">
    <source>
        <dbReference type="Proteomes" id="UP000278627"/>
    </source>
</evidence>
<gene>
    <name evidence="2" type="ORF">BPAG_LOCUS13104</name>
</gene>
<dbReference type="WBParaSite" id="BPAG_0001317601-mRNA-1">
    <property type="protein sequence ID" value="BPAG_0001317601-mRNA-1"/>
    <property type="gene ID" value="BPAG_0001317601"/>
</dbReference>
<feature type="compositionally biased region" description="Low complexity" evidence="1">
    <location>
        <begin position="130"/>
        <end position="140"/>
    </location>
</feature>
<name>A0A0N4TW74_BRUPA</name>
<evidence type="ECO:0000313" key="4">
    <source>
        <dbReference type="WBParaSite" id="BPAG_0001317601-mRNA-1"/>
    </source>
</evidence>
<dbReference type="EMBL" id="UZAD01013353">
    <property type="protein sequence ID" value="VDN94290.1"/>
    <property type="molecule type" value="Genomic_DNA"/>
</dbReference>
<reference evidence="2 3" key="2">
    <citation type="submission" date="2018-11" db="EMBL/GenBank/DDBJ databases">
        <authorList>
            <consortium name="Pathogen Informatics"/>
        </authorList>
    </citation>
    <scope>NUCLEOTIDE SEQUENCE [LARGE SCALE GENOMIC DNA]</scope>
</reference>
<feature type="region of interest" description="Disordered" evidence="1">
    <location>
        <begin position="130"/>
        <end position="153"/>
    </location>
</feature>
<sequence length="153" mass="16602">MDKENMYQHTSKSTCPAICLQTSRKIEVNERLVADRRIEIEQHLHDSDNDNDGDENDDMMAENCSHIRRRNSRKATTSSIISLPPSPSLSPLSRSPSSSSSSSSSSSASTSGTTKTAISYSVTTITSSSIANITSSSSTAGQLLRQQGQYPER</sequence>
<feature type="region of interest" description="Disordered" evidence="1">
    <location>
        <begin position="41"/>
        <end position="116"/>
    </location>
</feature>
<proteinExistence type="predicted"/>
<evidence type="ECO:0000256" key="1">
    <source>
        <dbReference type="SAM" id="MobiDB-lite"/>
    </source>
</evidence>
<dbReference type="Proteomes" id="UP000278627">
    <property type="component" value="Unassembled WGS sequence"/>
</dbReference>
<reference evidence="4" key="1">
    <citation type="submission" date="2017-02" db="UniProtKB">
        <authorList>
            <consortium name="WormBaseParasite"/>
        </authorList>
    </citation>
    <scope>IDENTIFICATION</scope>
</reference>
<dbReference type="AlphaFoldDB" id="A0A0N4TW74"/>